<dbReference type="InterPro" id="IPR000835">
    <property type="entry name" value="HTH_MarR-typ"/>
</dbReference>
<evidence type="ECO:0000256" key="2">
    <source>
        <dbReference type="ARBA" id="ARBA00023125"/>
    </source>
</evidence>
<dbReference type="SMART" id="SM00347">
    <property type="entry name" value="HTH_MARR"/>
    <property type="match status" value="1"/>
</dbReference>
<comment type="caution">
    <text evidence="5">The sequence shown here is derived from an EMBL/GenBank/DDBJ whole genome shotgun (WGS) entry which is preliminary data.</text>
</comment>
<dbReference type="Proteomes" id="UP000809273">
    <property type="component" value="Unassembled WGS sequence"/>
</dbReference>
<dbReference type="EMBL" id="JAFGIX010000009">
    <property type="protein sequence ID" value="MBN1571897.1"/>
    <property type="molecule type" value="Genomic_DNA"/>
</dbReference>
<keyword evidence="1" id="KW-0805">Transcription regulation</keyword>
<dbReference type="InterPro" id="IPR036388">
    <property type="entry name" value="WH-like_DNA-bd_sf"/>
</dbReference>
<dbReference type="Gene3D" id="1.10.10.10">
    <property type="entry name" value="Winged helix-like DNA-binding domain superfamily/Winged helix DNA-binding domain"/>
    <property type="match status" value="1"/>
</dbReference>
<reference evidence="5" key="2">
    <citation type="submission" date="2021-01" db="EMBL/GenBank/DDBJ databases">
        <authorList>
            <person name="Hahn C.R."/>
            <person name="Youssef N.H."/>
            <person name="Elshahed M."/>
        </authorList>
    </citation>
    <scope>NUCLEOTIDE SEQUENCE</scope>
    <source>
        <strain evidence="5">Zod_Metabat.24</strain>
    </source>
</reference>
<evidence type="ECO:0000256" key="3">
    <source>
        <dbReference type="ARBA" id="ARBA00023163"/>
    </source>
</evidence>
<dbReference type="Pfam" id="PF12802">
    <property type="entry name" value="MarR_2"/>
    <property type="match status" value="1"/>
</dbReference>
<feature type="domain" description="HTH marR-type" evidence="4">
    <location>
        <begin position="5"/>
        <end position="142"/>
    </location>
</feature>
<protein>
    <submittedName>
        <fullName evidence="5">MarR family transcriptional regulator</fullName>
    </submittedName>
</protein>
<dbReference type="InterPro" id="IPR036390">
    <property type="entry name" value="WH_DNA-bd_sf"/>
</dbReference>
<dbReference type="PANTHER" id="PTHR42756">
    <property type="entry name" value="TRANSCRIPTIONAL REGULATOR, MARR"/>
    <property type="match status" value="1"/>
</dbReference>
<sequence>MEITEKNIYYLISRLLDDFDKIKKDYSKRLLEEGYGVTASQIEMLGAIGQNPDISLGELATLTKLHITTVEGYVNRLSKKGLVEKRRDQDDTRRMLARLTLSGEQVAKATPIGYRAKLFEELKSIPLSEKEEIYNVLKKMIFLMR</sequence>
<evidence type="ECO:0000256" key="1">
    <source>
        <dbReference type="ARBA" id="ARBA00023015"/>
    </source>
</evidence>
<dbReference type="PANTHER" id="PTHR42756:SF1">
    <property type="entry name" value="TRANSCRIPTIONAL REPRESSOR OF EMRAB OPERON"/>
    <property type="match status" value="1"/>
</dbReference>
<evidence type="ECO:0000313" key="5">
    <source>
        <dbReference type="EMBL" id="MBN1571897.1"/>
    </source>
</evidence>
<reference evidence="5" key="1">
    <citation type="journal article" date="2021" name="Environ. Microbiol.">
        <title>Genomic characterization of three novel Desulfobacterota classes expand the metabolic and phylogenetic diversity of the phylum.</title>
        <authorList>
            <person name="Murphy C.L."/>
            <person name="Biggerstaff J."/>
            <person name="Eichhorn A."/>
            <person name="Ewing E."/>
            <person name="Shahan R."/>
            <person name="Soriano D."/>
            <person name="Stewart S."/>
            <person name="VanMol K."/>
            <person name="Walker R."/>
            <person name="Walters P."/>
            <person name="Elshahed M.S."/>
            <person name="Youssef N.H."/>
        </authorList>
    </citation>
    <scope>NUCLEOTIDE SEQUENCE</scope>
    <source>
        <strain evidence="5">Zod_Metabat.24</strain>
    </source>
</reference>
<evidence type="ECO:0000259" key="4">
    <source>
        <dbReference type="PROSITE" id="PS50995"/>
    </source>
</evidence>
<dbReference type="PROSITE" id="PS50995">
    <property type="entry name" value="HTH_MARR_2"/>
    <property type="match status" value="1"/>
</dbReference>
<evidence type="ECO:0000313" key="6">
    <source>
        <dbReference type="Proteomes" id="UP000809273"/>
    </source>
</evidence>
<accession>A0A9D8KCH2</accession>
<organism evidence="5 6">
    <name type="scientific">Candidatus Zymogenus saltonus</name>
    <dbReference type="NCBI Taxonomy" id="2844893"/>
    <lineage>
        <taxon>Bacteria</taxon>
        <taxon>Deltaproteobacteria</taxon>
        <taxon>Candidatus Zymogenia</taxon>
        <taxon>Candidatus Zymogeniales</taxon>
        <taxon>Candidatus Zymogenaceae</taxon>
        <taxon>Candidatus Zymogenus</taxon>
    </lineage>
</organism>
<dbReference type="SUPFAM" id="SSF46785">
    <property type="entry name" value="Winged helix' DNA-binding domain"/>
    <property type="match status" value="1"/>
</dbReference>
<dbReference type="PRINTS" id="PR00598">
    <property type="entry name" value="HTHMARR"/>
</dbReference>
<dbReference type="AlphaFoldDB" id="A0A9D8KCH2"/>
<keyword evidence="3" id="KW-0804">Transcription</keyword>
<dbReference type="GO" id="GO:0003677">
    <property type="term" value="F:DNA binding"/>
    <property type="evidence" value="ECO:0007669"/>
    <property type="project" value="UniProtKB-KW"/>
</dbReference>
<dbReference type="GO" id="GO:0003700">
    <property type="term" value="F:DNA-binding transcription factor activity"/>
    <property type="evidence" value="ECO:0007669"/>
    <property type="project" value="InterPro"/>
</dbReference>
<keyword evidence="2" id="KW-0238">DNA-binding</keyword>
<proteinExistence type="predicted"/>
<gene>
    <name evidence="5" type="ORF">JW984_01735</name>
</gene>
<name>A0A9D8KCH2_9DELT</name>